<sequence>MSTQRSHVASLQLAREARERFVTATGAVIAPSAHAIRERLTSLSQAVGNAREMQEHRDDFLNFRTKESNWVSLAQESWRKALAQVSASTGSSHNSLSSLELIGDEVVENNILSSRLALVIQDKASFELNDLRLRIQHLEGTTELDSKDVLRPESLAKMLVEQWLAAGLSRQLWTKVQEVVHNRLLEVVVGAYHDANAFLISKGVMPEIDLKNFVKRTGAVTNSGALGGSFAHEAGGMHAHSGSGGFGGGAAAGFVGGVQGGGVHRGGGGGYAGGFGIPPGSFAPAQIGVVHGPQGAGVSGGNGNGGASSGRGYGGAAVGMMDGMGGSPFFVARQRAQGVLLNLKRFVTARIGGETVAQRGGAMGGGVGATGVGVRASGGGMVGGVGSVGSVGGGGGGMAGGVSGGVGGAAFAAAIADAEAAYQIAASQYLLAADEATAVQQTAVDLRRRSAELKKKAPTTADKATVEIVALMFQAILAEERIPFSARVWFARLQMPVLRVAIAEPEFFGTLQHPARMLIDRMGSCVMGFDAAAISGSALEGEIRRVVQVIEQYPETGQRVFKLVFDEFVAFLNKYLTQSDATQRLMSVAQQVEQKETMAIQYTIELRKMLNDMPVREEIREFLFKVWAEVLAIAALRYGGQDEQTVTLKRAASELVWAASAKPNRNDRTRVIQDLPKLLQRLRSGMTLLGIVGEPQEQHIKIIGDTLADAFMSKTEAIPTAQIEAMAKRLANLEDFVTDEAGDVSGELPIDAGSIELLLGVDAASIEVIPNAGTKVSEDMLAWAHELQVGTWFMLDHNGRVNQVQFVWRSDRKQLHLFAATHGKNFLIQAGRLASYLQAGLLVPAEEETLTVRATREALAKLDANPERLLN</sequence>
<gene>
    <name evidence="1" type="ORF">WKW79_27355</name>
</gene>
<evidence type="ECO:0000313" key="1">
    <source>
        <dbReference type="EMBL" id="MEJ8858314.1"/>
    </source>
</evidence>
<keyword evidence="2" id="KW-1185">Reference proteome</keyword>
<dbReference type="InterPro" id="IPR012434">
    <property type="entry name" value="DUF1631"/>
</dbReference>
<protein>
    <submittedName>
        <fullName evidence="1">DUF1631 family protein</fullName>
    </submittedName>
</protein>
<evidence type="ECO:0000313" key="2">
    <source>
        <dbReference type="Proteomes" id="UP001367030"/>
    </source>
</evidence>
<accession>A0ABU8XF35</accession>
<proteinExistence type="predicted"/>
<comment type="caution">
    <text evidence="1">The sequence shown here is derived from an EMBL/GenBank/DDBJ whole genome shotgun (WGS) entry which is preliminary data.</text>
</comment>
<dbReference type="EMBL" id="JBBKZS010000016">
    <property type="protein sequence ID" value="MEJ8858314.1"/>
    <property type="molecule type" value="Genomic_DNA"/>
</dbReference>
<dbReference type="Pfam" id="PF07793">
    <property type="entry name" value="DUF1631"/>
    <property type="match status" value="2"/>
</dbReference>
<dbReference type="Proteomes" id="UP001367030">
    <property type="component" value="Unassembled WGS sequence"/>
</dbReference>
<dbReference type="RefSeq" id="WP_340338378.1">
    <property type="nucleotide sequence ID" value="NZ_JBBKZS010000016.1"/>
</dbReference>
<name>A0ABU8XF35_9BURK</name>
<organism evidence="1 2">
    <name type="scientific">Variovorax robiniae</name>
    <dbReference type="NCBI Taxonomy" id="1836199"/>
    <lineage>
        <taxon>Bacteria</taxon>
        <taxon>Pseudomonadati</taxon>
        <taxon>Pseudomonadota</taxon>
        <taxon>Betaproteobacteria</taxon>
        <taxon>Burkholderiales</taxon>
        <taxon>Comamonadaceae</taxon>
        <taxon>Variovorax</taxon>
    </lineage>
</organism>
<reference evidence="1 2" key="1">
    <citation type="submission" date="2024-03" db="EMBL/GenBank/DDBJ databases">
        <title>Novel species of the genus Variovorax.</title>
        <authorList>
            <person name="Liu Q."/>
            <person name="Xin Y.-H."/>
        </authorList>
    </citation>
    <scope>NUCLEOTIDE SEQUENCE [LARGE SCALE GENOMIC DNA]</scope>
    <source>
        <strain evidence="1 2">KACC 18901</strain>
    </source>
</reference>